<organism evidence="3 4">
    <name type="scientific">Heterodera trifolii</name>
    <dbReference type="NCBI Taxonomy" id="157864"/>
    <lineage>
        <taxon>Eukaryota</taxon>
        <taxon>Metazoa</taxon>
        <taxon>Ecdysozoa</taxon>
        <taxon>Nematoda</taxon>
        <taxon>Chromadorea</taxon>
        <taxon>Rhabditida</taxon>
        <taxon>Tylenchina</taxon>
        <taxon>Tylenchomorpha</taxon>
        <taxon>Tylenchoidea</taxon>
        <taxon>Heteroderidae</taxon>
        <taxon>Heteroderinae</taxon>
        <taxon>Heterodera</taxon>
    </lineage>
</organism>
<proteinExistence type="predicted"/>
<comment type="caution">
    <text evidence="3">The sequence shown here is derived from an EMBL/GenBank/DDBJ whole genome shotgun (WGS) entry which is preliminary data.</text>
</comment>
<keyword evidence="4" id="KW-1185">Reference proteome</keyword>
<name>A0ABD2JNT3_9BILA</name>
<gene>
    <name evidence="3" type="ORF">niasHT_026706</name>
</gene>
<keyword evidence="1" id="KW-1133">Transmembrane helix</keyword>
<reference evidence="3 4" key="1">
    <citation type="submission" date="2024-10" db="EMBL/GenBank/DDBJ databases">
        <authorList>
            <person name="Kim D."/>
        </authorList>
    </citation>
    <scope>NUCLEOTIDE SEQUENCE [LARGE SCALE GENOMIC DNA]</scope>
    <source>
        <strain evidence="3">BH-2024</strain>
    </source>
</reference>
<dbReference type="Pfam" id="PF07245">
    <property type="entry name" value="Phlebovirus_G2"/>
    <property type="match status" value="1"/>
</dbReference>
<evidence type="ECO:0000256" key="1">
    <source>
        <dbReference type="SAM" id="Phobius"/>
    </source>
</evidence>
<dbReference type="AlphaFoldDB" id="A0ABD2JNT3"/>
<keyword evidence="1" id="KW-0472">Membrane</keyword>
<dbReference type="Proteomes" id="UP001620626">
    <property type="component" value="Unassembled WGS sequence"/>
</dbReference>
<feature type="domain" description="Phlebovirus glycoprotein G2 fusion" evidence="2">
    <location>
        <begin position="231"/>
        <end position="369"/>
    </location>
</feature>
<keyword evidence="1" id="KW-0812">Transmembrane</keyword>
<evidence type="ECO:0000313" key="3">
    <source>
        <dbReference type="EMBL" id="KAL3092154.1"/>
    </source>
</evidence>
<evidence type="ECO:0000313" key="4">
    <source>
        <dbReference type="Proteomes" id="UP001620626"/>
    </source>
</evidence>
<accession>A0ABD2JNT3</accession>
<sequence>MDEKETETLHLVDQPIDQNRHGMITRSKAKMGTVLNCLSILFAMLALVGAYPTNHCNECKLLCFNKGVKAKIPKEINKVELCCAENCYIHENVKKLTYELPKEVLLNDYKCQDHFWMDSKHMFKKDISCPSVDECELIECYFCIEQLANPTCYPLISLMPIIYLDGPNRPPKERRQRATNWTSRRVYRTMAFVVLMANSLQDLTGAETIAQRLRSASWPNKHTSSENRRRCLLGTINVVLKALALECQSFTKAWQRSYVINVLAGKRCPKMGSCEGKYCGEVRHNTSIPELKEANGYPGNSFCLDSTTFWGNKCLLGGSACLFYRWYAQEKSKTVYEIMGCNSWEFIVYAIIRLETLGEKPKSTQVFKTSYQMDDWRIVRLFDFQIDDEKNFGEGTATDVAILEARRMSPKATQISLKFLFPSIFIDQFFHSLAP</sequence>
<feature type="transmembrane region" description="Helical" evidence="1">
    <location>
        <begin position="33"/>
        <end position="51"/>
    </location>
</feature>
<dbReference type="EMBL" id="JBICBT010000928">
    <property type="protein sequence ID" value="KAL3092154.1"/>
    <property type="molecule type" value="Genomic_DNA"/>
</dbReference>
<evidence type="ECO:0000259" key="2">
    <source>
        <dbReference type="Pfam" id="PF07245"/>
    </source>
</evidence>
<dbReference type="InterPro" id="IPR009878">
    <property type="entry name" value="Phlebovirus_G2_fusion"/>
</dbReference>
<protein>
    <recommendedName>
        <fullName evidence="2">Phlebovirus glycoprotein G2 fusion domain-containing protein</fullName>
    </recommendedName>
</protein>